<proteinExistence type="predicted"/>
<dbReference type="Gene3D" id="3.30.1230.10">
    <property type="entry name" value="YlxR-like"/>
    <property type="match status" value="1"/>
</dbReference>
<dbReference type="AlphaFoldDB" id="A0A1Q8VBW9"/>
<protein>
    <recommendedName>
        <fullName evidence="2">YlxR domain-containing protein</fullName>
    </recommendedName>
</protein>
<feature type="domain" description="YlxR" evidence="2">
    <location>
        <begin position="10"/>
        <end position="75"/>
    </location>
</feature>
<dbReference type="PANTHER" id="PTHR34215:SF1">
    <property type="entry name" value="YLXR DOMAIN-CONTAINING PROTEIN"/>
    <property type="match status" value="1"/>
</dbReference>
<reference evidence="3 4" key="1">
    <citation type="submission" date="2016-12" db="EMBL/GenBank/DDBJ databases">
        <title>Genomic Comparison of strains in the 'Actinomyces naeslundii' Group.</title>
        <authorList>
            <person name="Mughal S.R."/>
            <person name="Do T."/>
            <person name="Gilbert S.C."/>
            <person name="Witherden E.A."/>
            <person name="Didelot X."/>
            <person name="Beighton D."/>
        </authorList>
    </citation>
    <scope>NUCLEOTIDE SEQUENCE [LARGE SCALE GENOMIC DNA]</scope>
    <source>
        <strain evidence="3 4">CCUG 33920</strain>
    </source>
</reference>
<gene>
    <name evidence="3" type="ORF">BKH29_03190</name>
</gene>
<feature type="region of interest" description="Disordered" evidence="1">
    <location>
        <begin position="89"/>
        <end position="110"/>
    </location>
</feature>
<dbReference type="SUPFAM" id="SSF64376">
    <property type="entry name" value="YlxR-like"/>
    <property type="match status" value="1"/>
</dbReference>
<dbReference type="InterPro" id="IPR035931">
    <property type="entry name" value="YlxR-like_sf"/>
</dbReference>
<name>A0A1Q8VBW9_9ACTO</name>
<dbReference type="Proteomes" id="UP000186857">
    <property type="component" value="Unassembled WGS sequence"/>
</dbReference>
<dbReference type="InterPro" id="IPR037465">
    <property type="entry name" value="YlxR"/>
</dbReference>
<dbReference type="InterPro" id="IPR007393">
    <property type="entry name" value="YlxR_dom"/>
</dbReference>
<sequence length="110" mass="11908">MVTIPHVPERTCIGCRQRAPRTQLLRLVLTPSGELDVDARAVRPGRGAWIHPDPVCLDLAERRRAAPRALRTGGPLDVARVRGFLERGVVNDGEAPAARPGERTTDSEGG</sequence>
<dbReference type="EMBL" id="MSKJ01000006">
    <property type="protein sequence ID" value="OLO45589.1"/>
    <property type="molecule type" value="Genomic_DNA"/>
</dbReference>
<evidence type="ECO:0000256" key="1">
    <source>
        <dbReference type="SAM" id="MobiDB-lite"/>
    </source>
</evidence>
<accession>A0A1Q8VBW9</accession>
<evidence type="ECO:0000313" key="4">
    <source>
        <dbReference type="Proteomes" id="UP000186857"/>
    </source>
</evidence>
<dbReference type="OrthoDB" id="5244965at2"/>
<comment type="caution">
    <text evidence="3">The sequence shown here is derived from an EMBL/GenBank/DDBJ whole genome shotgun (WGS) entry which is preliminary data.</text>
</comment>
<dbReference type="PANTHER" id="PTHR34215">
    <property type="entry name" value="BLL0784 PROTEIN"/>
    <property type="match status" value="1"/>
</dbReference>
<feature type="compositionally biased region" description="Basic and acidic residues" evidence="1">
    <location>
        <begin position="100"/>
        <end position="110"/>
    </location>
</feature>
<dbReference type="RefSeq" id="WP_034491404.1">
    <property type="nucleotide sequence ID" value="NZ_MSKJ01000006.1"/>
</dbReference>
<dbReference type="Pfam" id="PF04296">
    <property type="entry name" value="YlxR"/>
    <property type="match status" value="1"/>
</dbReference>
<evidence type="ECO:0000259" key="2">
    <source>
        <dbReference type="Pfam" id="PF04296"/>
    </source>
</evidence>
<evidence type="ECO:0000313" key="3">
    <source>
        <dbReference type="EMBL" id="OLO45589.1"/>
    </source>
</evidence>
<organism evidence="3 4">
    <name type="scientific">Actinomyces oris</name>
    <dbReference type="NCBI Taxonomy" id="544580"/>
    <lineage>
        <taxon>Bacteria</taxon>
        <taxon>Bacillati</taxon>
        <taxon>Actinomycetota</taxon>
        <taxon>Actinomycetes</taxon>
        <taxon>Actinomycetales</taxon>
        <taxon>Actinomycetaceae</taxon>
        <taxon>Actinomyces</taxon>
    </lineage>
</organism>